<keyword evidence="6 7" id="KW-0472">Membrane</keyword>
<protein>
    <submittedName>
        <fullName evidence="9">EamA family transporter</fullName>
    </submittedName>
</protein>
<organism evidence="9 10">
    <name type="scientific">Izhakiella australiensis</name>
    <dbReference type="NCBI Taxonomy" id="1926881"/>
    <lineage>
        <taxon>Bacteria</taxon>
        <taxon>Pseudomonadati</taxon>
        <taxon>Pseudomonadota</taxon>
        <taxon>Gammaproteobacteria</taxon>
        <taxon>Enterobacterales</taxon>
        <taxon>Erwiniaceae</taxon>
        <taxon>Izhakiella</taxon>
    </lineage>
</organism>
<keyword evidence="10" id="KW-1185">Reference proteome</keyword>
<evidence type="ECO:0000256" key="5">
    <source>
        <dbReference type="ARBA" id="ARBA00022989"/>
    </source>
</evidence>
<dbReference type="InterPro" id="IPR050638">
    <property type="entry name" value="AA-Vitamin_Transporters"/>
</dbReference>
<dbReference type="OrthoDB" id="9783707at2"/>
<dbReference type="AlphaFoldDB" id="A0A1S8YM91"/>
<dbReference type="InterPro" id="IPR000620">
    <property type="entry name" value="EamA_dom"/>
</dbReference>
<keyword evidence="5 7" id="KW-1133">Transmembrane helix</keyword>
<feature type="domain" description="EamA" evidence="8">
    <location>
        <begin position="141"/>
        <end position="274"/>
    </location>
</feature>
<keyword evidence="4 7" id="KW-0812">Transmembrane</keyword>
<comment type="subcellular location">
    <subcellularLocation>
        <location evidence="1">Cell membrane</location>
        <topology evidence="1">Multi-pass membrane protein</topology>
    </subcellularLocation>
</comment>
<evidence type="ECO:0000256" key="3">
    <source>
        <dbReference type="ARBA" id="ARBA00022475"/>
    </source>
</evidence>
<evidence type="ECO:0000256" key="1">
    <source>
        <dbReference type="ARBA" id="ARBA00004651"/>
    </source>
</evidence>
<dbReference type="RefSeq" id="WP_078002590.1">
    <property type="nucleotide sequence ID" value="NZ_MRUL01000005.1"/>
</dbReference>
<proteinExistence type="inferred from homology"/>
<feature type="transmembrane region" description="Helical" evidence="7">
    <location>
        <begin position="30"/>
        <end position="51"/>
    </location>
</feature>
<feature type="domain" description="EamA" evidence="8">
    <location>
        <begin position="5"/>
        <end position="129"/>
    </location>
</feature>
<dbReference type="PANTHER" id="PTHR32322:SF2">
    <property type="entry name" value="EAMA DOMAIN-CONTAINING PROTEIN"/>
    <property type="match status" value="1"/>
</dbReference>
<dbReference type="STRING" id="1926881.BTJ39_10240"/>
<feature type="transmembrane region" description="Helical" evidence="7">
    <location>
        <begin position="231"/>
        <end position="252"/>
    </location>
</feature>
<feature type="transmembrane region" description="Helical" evidence="7">
    <location>
        <begin position="89"/>
        <end position="108"/>
    </location>
</feature>
<feature type="transmembrane region" description="Helical" evidence="7">
    <location>
        <begin position="114"/>
        <end position="132"/>
    </location>
</feature>
<keyword evidence="3" id="KW-1003">Cell membrane</keyword>
<evidence type="ECO:0000256" key="6">
    <source>
        <dbReference type="ARBA" id="ARBA00023136"/>
    </source>
</evidence>
<dbReference type="PANTHER" id="PTHR32322">
    <property type="entry name" value="INNER MEMBRANE TRANSPORTER"/>
    <property type="match status" value="1"/>
</dbReference>
<dbReference type="Gene3D" id="1.10.3730.20">
    <property type="match status" value="2"/>
</dbReference>
<dbReference type="SUPFAM" id="SSF103481">
    <property type="entry name" value="Multidrug resistance efflux transporter EmrE"/>
    <property type="match status" value="2"/>
</dbReference>
<sequence>MPVYIISLILFAALLHASWNALLRGGADRLWSMTIMCVAVALVSVIIALFLPPPAKASWIYALLSAALHVGYNLFLVRSYQVGDLGQTYPIARGSSPILIAIAAAVFAGERVEISTLLGIILVSGAIISLAFKGRKLSAPGLPYALGTGCFIAAYSVTDGIGVRLAGDPMAYTAWMSALWGIMMPPVYVALRDAKSLLTPRPGFVTAFAGGLVSLLAYGIVIYAMTHAPMGAVSALRETSVLFAALIGYFFLGERLSVRKLLACMVIAVGTVIIG</sequence>
<accession>A0A1S8YM91</accession>
<comment type="similarity">
    <text evidence="2">Belongs to the EamA transporter family.</text>
</comment>
<evidence type="ECO:0000256" key="4">
    <source>
        <dbReference type="ARBA" id="ARBA00022692"/>
    </source>
</evidence>
<dbReference type="Proteomes" id="UP000190667">
    <property type="component" value="Unassembled WGS sequence"/>
</dbReference>
<feature type="transmembrane region" description="Helical" evidence="7">
    <location>
        <begin position="203"/>
        <end position="225"/>
    </location>
</feature>
<dbReference type="GO" id="GO:0016020">
    <property type="term" value="C:membrane"/>
    <property type="evidence" value="ECO:0007669"/>
    <property type="project" value="UniProtKB-SubCell"/>
</dbReference>
<feature type="transmembrane region" description="Helical" evidence="7">
    <location>
        <begin position="144"/>
        <end position="166"/>
    </location>
</feature>
<dbReference type="Pfam" id="PF00892">
    <property type="entry name" value="EamA"/>
    <property type="match status" value="2"/>
</dbReference>
<evidence type="ECO:0000313" key="10">
    <source>
        <dbReference type="Proteomes" id="UP000190667"/>
    </source>
</evidence>
<dbReference type="EMBL" id="MRUL01000005">
    <property type="protein sequence ID" value="OON40261.1"/>
    <property type="molecule type" value="Genomic_DNA"/>
</dbReference>
<evidence type="ECO:0000259" key="8">
    <source>
        <dbReference type="Pfam" id="PF00892"/>
    </source>
</evidence>
<dbReference type="InterPro" id="IPR037185">
    <property type="entry name" value="EmrE-like"/>
</dbReference>
<evidence type="ECO:0000313" key="9">
    <source>
        <dbReference type="EMBL" id="OON40261.1"/>
    </source>
</evidence>
<evidence type="ECO:0000256" key="7">
    <source>
        <dbReference type="SAM" id="Phobius"/>
    </source>
</evidence>
<feature type="transmembrane region" description="Helical" evidence="7">
    <location>
        <begin position="57"/>
        <end position="77"/>
    </location>
</feature>
<name>A0A1S8YM91_9GAMM</name>
<gene>
    <name evidence="9" type="ORF">BTJ39_10240</name>
</gene>
<evidence type="ECO:0000256" key="2">
    <source>
        <dbReference type="ARBA" id="ARBA00007362"/>
    </source>
</evidence>
<feature type="transmembrane region" description="Helical" evidence="7">
    <location>
        <begin position="172"/>
        <end position="191"/>
    </location>
</feature>
<comment type="caution">
    <text evidence="9">The sequence shown here is derived from an EMBL/GenBank/DDBJ whole genome shotgun (WGS) entry which is preliminary data.</text>
</comment>
<feature type="transmembrane region" description="Helical" evidence="7">
    <location>
        <begin position="6"/>
        <end position="23"/>
    </location>
</feature>
<reference evidence="9 10" key="1">
    <citation type="submission" date="2016-12" db="EMBL/GenBank/DDBJ databases">
        <title>Izhakiella australiana sp. nov. of genus Izhakiella isolated from Australian desert.</title>
        <authorList>
            <person name="Ji M."/>
        </authorList>
    </citation>
    <scope>NUCLEOTIDE SEQUENCE [LARGE SCALE GENOMIC DNA]</scope>
    <source>
        <strain evidence="9 10">D4N98</strain>
    </source>
</reference>